<comment type="similarity">
    <text evidence="1 2">Belongs to the enoyl-CoA hydratase/isomerase family.</text>
</comment>
<dbReference type="InterPro" id="IPR014748">
    <property type="entry name" value="Enoyl-CoA_hydra_C"/>
</dbReference>
<accession>E3J353</accession>
<sequence>MDGRHCSGPGTLGAVTCTVTDEVATLTMTTPSLTEIAKIALRDAVERVARDDAVRAVLLTGTGGVFSAGRDLREHTAAVRAEGRDAFDGAADHYSPVVTALATMPKPVVAAVNGTCAGAGLGLALSCDVRLAAAGARFTAAFTGSGLTPDSALAASLVKVVGGARASELVLLTEPFTADDALAWGLVARVLPADELLPAAAALARRLAAGPPRAYAIAKSAMRQAWAASLEQVLVAEGRDPAALAAIDDHRAAVEAFPTKQPPRFTGR</sequence>
<dbReference type="Pfam" id="PF00378">
    <property type="entry name" value="ECH_1"/>
    <property type="match status" value="1"/>
</dbReference>
<dbReference type="eggNOG" id="COG1024">
    <property type="taxonomic scope" value="Bacteria"/>
</dbReference>
<evidence type="ECO:0000256" key="1">
    <source>
        <dbReference type="ARBA" id="ARBA00005254"/>
    </source>
</evidence>
<reference evidence="3 4" key="1">
    <citation type="submission" date="2010-10" db="EMBL/GenBank/DDBJ databases">
        <title>Complete sequence of Frankia sp. EuI1c.</title>
        <authorList>
            <consortium name="US DOE Joint Genome Institute"/>
            <person name="Lucas S."/>
            <person name="Copeland A."/>
            <person name="Lapidus A."/>
            <person name="Cheng J.-F."/>
            <person name="Bruce D."/>
            <person name="Goodwin L."/>
            <person name="Pitluck S."/>
            <person name="Chertkov O."/>
            <person name="Detter J.C."/>
            <person name="Han C."/>
            <person name="Tapia R."/>
            <person name="Land M."/>
            <person name="Hauser L."/>
            <person name="Jeffries C."/>
            <person name="Kyrpides N."/>
            <person name="Ivanova N."/>
            <person name="Mikhailova N."/>
            <person name="Beauchemin N."/>
            <person name="Sen A."/>
            <person name="Sur S.A."/>
            <person name="Gtari M."/>
            <person name="Wall L."/>
            <person name="Tisa L."/>
            <person name="Woyke T."/>
        </authorList>
    </citation>
    <scope>NUCLEOTIDE SEQUENCE [LARGE SCALE GENOMIC DNA]</scope>
    <source>
        <strain evidence="4">DSM 45817 / CECT 9037 / EuI1c</strain>
    </source>
</reference>
<gene>
    <name evidence="3" type="ordered locus">FraEuI1c_5014</name>
</gene>
<dbReference type="InParanoid" id="E3J353"/>
<dbReference type="InterPro" id="IPR018376">
    <property type="entry name" value="Enoyl-CoA_hyd/isom_CS"/>
</dbReference>
<dbReference type="KEGG" id="fri:FraEuI1c_5014"/>
<dbReference type="SUPFAM" id="SSF52096">
    <property type="entry name" value="ClpP/crotonase"/>
    <property type="match status" value="1"/>
</dbReference>
<organism evidence="3 4">
    <name type="scientific">Pseudofrankia inefficax (strain DSM 45817 / CECT 9037 / DDB 130130 / EuI1c)</name>
    <name type="common">Frankia inefficax</name>
    <dbReference type="NCBI Taxonomy" id="298654"/>
    <lineage>
        <taxon>Bacteria</taxon>
        <taxon>Bacillati</taxon>
        <taxon>Actinomycetota</taxon>
        <taxon>Actinomycetes</taxon>
        <taxon>Frankiales</taxon>
        <taxon>Frankiaceae</taxon>
        <taxon>Pseudofrankia</taxon>
    </lineage>
</organism>
<dbReference type="Proteomes" id="UP000002484">
    <property type="component" value="Chromosome"/>
</dbReference>
<dbReference type="OrthoDB" id="9777711at2"/>
<dbReference type="HOGENOM" id="CLU_009834_7_2_11"/>
<dbReference type="PROSITE" id="PS00166">
    <property type="entry name" value="ENOYL_COA_HYDRATASE"/>
    <property type="match status" value="1"/>
</dbReference>
<keyword evidence="3" id="KW-0413">Isomerase</keyword>
<dbReference type="GO" id="GO:0016853">
    <property type="term" value="F:isomerase activity"/>
    <property type="evidence" value="ECO:0007669"/>
    <property type="project" value="UniProtKB-KW"/>
</dbReference>
<dbReference type="AlphaFoldDB" id="E3J353"/>
<keyword evidence="4" id="KW-1185">Reference proteome</keyword>
<evidence type="ECO:0000256" key="2">
    <source>
        <dbReference type="RuleBase" id="RU003707"/>
    </source>
</evidence>
<dbReference type="PANTHER" id="PTHR43459:SF1">
    <property type="entry name" value="EG:BACN32G11.4 PROTEIN"/>
    <property type="match status" value="1"/>
</dbReference>
<dbReference type="InterPro" id="IPR029045">
    <property type="entry name" value="ClpP/crotonase-like_dom_sf"/>
</dbReference>
<dbReference type="Gene3D" id="1.10.12.10">
    <property type="entry name" value="Lyase 2-enoyl-coa Hydratase, Chain A, domain 2"/>
    <property type="match status" value="1"/>
</dbReference>
<dbReference type="RefSeq" id="WP_013426121.1">
    <property type="nucleotide sequence ID" value="NC_014666.1"/>
</dbReference>
<evidence type="ECO:0000313" key="3">
    <source>
        <dbReference type="EMBL" id="ADP83003.1"/>
    </source>
</evidence>
<dbReference type="EMBL" id="CP002299">
    <property type="protein sequence ID" value="ADP83003.1"/>
    <property type="molecule type" value="Genomic_DNA"/>
</dbReference>
<protein>
    <submittedName>
        <fullName evidence="3">Enoyl-CoA hydratase/isomerase</fullName>
    </submittedName>
</protein>
<dbReference type="STRING" id="298654.FraEuI1c_5014"/>
<proteinExistence type="inferred from homology"/>
<evidence type="ECO:0000313" key="4">
    <source>
        <dbReference type="Proteomes" id="UP000002484"/>
    </source>
</evidence>
<dbReference type="CDD" id="cd06558">
    <property type="entry name" value="crotonase-like"/>
    <property type="match status" value="1"/>
</dbReference>
<dbReference type="InterPro" id="IPR001753">
    <property type="entry name" value="Enoyl-CoA_hydra/iso"/>
</dbReference>
<dbReference type="PANTHER" id="PTHR43459">
    <property type="entry name" value="ENOYL-COA HYDRATASE"/>
    <property type="match status" value="1"/>
</dbReference>
<dbReference type="Gene3D" id="3.90.226.10">
    <property type="entry name" value="2-enoyl-CoA Hydratase, Chain A, domain 1"/>
    <property type="match status" value="1"/>
</dbReference>
<name>E3J353_PSEI1</name>